<evidence type="ECO:0000256" key="1">
    <source>
        <dbReference type="SAM" id="MobiDB-lite"/>
    </source>
</evidence>
<dbReference type="Proteomes" id="UP000475532">
    <property type="component" value="Unassembled WGS sequence"/>
</dbReference>
<feature type="transmembrane region" description="Helical" evidence="2">
    <location>
        <begin position="139"/>
        <end position="160"/>
    </location>
</feature>
<accession>A0A6L9Q6F8</accession>
<feature type="region of interest" description="Disordered" evidence="1">
    <location>
        <begin position="1"/>
        <end position="53"/>
    </location>
</feature>
<feature type="region of interest" description="Disordered" evidence="1">
    <location>
        <begin position="292"/>
        <end position="334"/>
    </location>
</feature>
<evidence type="ECO:0008006" key="5">
    <source>
        <dbReference type="Google" id="ProtNLM"/>
    </source>
</evidence>
<sequence>MTAKTGKTGKDEVDEVEAVPAEEQAETEEAAPAGEAAEAAAAPARPAAKRKRRVRVIEVIDDEDLDEVLEALDAEDAEEAAAEAPAEPAAKAAPKPAVEPAAESAAKPAVKTVKPRPAALEPPEKAEEKEPARADAFSLPLVPTVVLAVLIVVLGALAIWQGTSAHSLSSKQDEREAIGKVASAYGDVAYNYNATNYQTQTDKAMKLLAGDMLDDYKKNTVPTVASAFQADAQVALSSKTNQVFVGSVNGKFATAVLMMDMSLKTKSGAINQPATLLRLSLSKIDGDWKITQQYPSGINDQNRNQQQGQIPGVPSGGASTSPSPKAENSEKPKN</sequence>
<protein>
    <recommendedName>
        <fullName evidence="5">Mce-associated membrane protein</fullName>
    </recommendedName>
</protein>
<keyword evidence="2" id="KW-0472">Membrane</keyword>
<feature type="region of interest" description="Disordered" evidence="1">
    <location>
        <begin position="65"/>
        <end position="131"/>
    </location>
</feature>
<evidence type="ECO:0000313" key="4">
    <source>
        <dbReference type="Proteomes" id="UP000475532"/>
    </source>
</evidence>
<dbReference type="RefSeq" id="WP_163052639.1">
    <property type="nucleotide sequence ID" value="NZ_JAAGLI010000007.1"/>
</dbReference>
<keyword evidence="2" id="KW-1133">Transmembrane helix</keyword>
<dbReference type="AlphaFoldDB" id="A0A6L9Q6F8"/>
<feature type="compositionally biased region" description="Acidic residues" evidence="1">
    <location>
        <begin position="65"/>
        <end position="81"/>
    </location>
</feature>
<evidence type="ECO:0000313" key="3">
    <source>
        <dbReference type="EMBL" id="NEA21007.1"/>
    </source>
</evidence>
<proteinExistence type="predicted"/>
<feature type="compositionally biased region" description="Polar residues" evidence="1">
    <location>
        <begin position="292"/>
        <end position="309"/>
    </location>
</feature>
<feature type="compositionally biased region" description="Low complexity" evidence="1">
    <location>
        <begin position="30"/>
        <end position="46"/>
    </location>
</feature>
<evidence type="ECO:0000256" key="2">
    <source>
        <dbReference type="SAM" id="Phobius"/>
    </source>
</evidence>
<feature type="compositionally biased region" description="Low complexity" evidence="1">
    <location>
        <begin position="82"/>
        <end position="121"/>
    </location>
</feature>
<reference evidence="3 4" key="1">
    <citation type="submission" date="2020-01" db="EMBL/GenBank/DDBJ databases">
        <title>Insect and environment-associated Actinomycetes.</title>
        <authorList>
            <person name="Currrie C."/>
            <person name="Chevrette M."/>
            <person name="Carlson C."/>
            <person name="Stubbendieck R."/>
            <person name="Wendt-Pienkowski E."/>
        </authorList>
    </citation>
    <scope>NUCLEOTIDE SEQUENCE [LARGE SCALE GENOMIC DNA]</scope>
    <source>
        <strain evidence="3 4">SID10258</strain>
    </source>
</reference>
<keyword evidence="2" id="KW-0812">Transmembrane</keyword>
<gene>
    <name evidence="3" type="ORF">G3I70_00630</name>
</gene>
<comment type="caution">
    <text evidence="3">The sequence shown here is derived from an EMBL/GenBank/DDBJ whole genome shotgun (WGS) entry which is preliminary data.</text>
</comment>
<organism evidence="3 4">
    <name type="scientific">Actinomadura bangladeshensis</name>
    <dbReference type="NCBI Taxonomy" id="453573"/>
    <lineage>
        <taxon>Bacteria</taxon>
        <taxon>Bacillati</taxon>
        <taxon>Actinomycetota</taxon>
        <taxon>Actinomycetes</taxon>
        <taxon>Streptosporangiales</taxon>
        <taxon>Thermomonosporaceae</taxon>
        <taxon>Actinomadura</taxon>
    </lineage>
</organism>
<name>A0A6L9Q6F8_9ACTN</name>
<feature type="compositionally biased region" description="Basic and acidic residues" evidence="1">
    <location>
        <begin position="122"/>
        <end position="131"/>
    </location>
</feature>
<dbReference type="EMBL" id="JAAGLI010000007">
    <property type="protein sequence ID" value="NEA21007.1"/>
    <property type="molecule type" value="Genomic_DNA"/>
</dbReference>